<dbReference type="Pfam" id="PF04715">
    <property type="entry name" value="Anth_synt_I_N"/>
    <property type="match status" value="1"/>
</dbReference>
<sequence length="437" mass="50452">MRNHSFRYKLDNPSQFRKKALLWASTFSHCSYFNHNNVKRYPYGPFEEILAIGCQKQLHFDGKDDFVQLREYHNSLNDWLIGYLGYDLKNQIEKLSSDHPDHVNFPVIHFYNPEHMLFFQNDSVYVESHLSPDEVMAGIGAVDDQTNYEEAPGREQITIEANTSRSKYIETVNRLKKHIEEGDIYEINYCMEFGASQVRLDPLTIYQKLVEISPTPFSVFHKFNDSYLICASPERFLKKSGRKLISQPIKGTAKRGVSPYEDEIIKQKLRTDEKELAENMMIVDLVRNDLARSAKTGSVTVEEMFGIYTFRQLHQMISTVTSELNEKVHFVDAIKYAFPMGSMTGAPKIKVMQLIEQYESARRGLYSGAMGFITPEGDFDFNVVIRSLLYNQRLEKLSFQVGSAITYDAIAELEYEECLLKAKAILQLLRASINEKP</sequence>
<dbReference type="AlphaFoldDB" id="L8JPP3"/>
<dbReference type="GO" id="GO:0005737">
    <property type="term" value="C:cytoplasm"/>
    <property type="evidence" value="ECO:0007669"/>
    <property type="project" value="TreeGrafter"/>
</dbReference>
<evidence type="ECO:0000259" key="1">
    <source>
        <dbReference type="Pfam" id="PF00425"/>
    </source>
</evidence>
<dbReference type="eggNOG" id="COG0147">
    <property type="taxonomic scope" value="Bacteria"/>
</dbReference>
<keyword evidence="4" id="KW-1185">Reference proteome</keyword>
<dbReference type="PRINTS" id="PR00095">
    <property type="entry name" value="ANTSNTHASEI"/>
</dbReference>
<comment type="caution">
    <text evidence="3">The sequence shown here is derived from an EMBL/GenBank/DDBJ whole genome shotgun (WGS) entry which is preliminary data.</text>
</comment>
<proteinExistence type="predicted"/>
<accession>L8JPP3</accession>
<dbReference type="PANTHER" id="PTHR11236:SF18">
    <property type="entry name" value="AMINODEOXYCHORISMATE SYNTHASE"/>
    <property type="match status" value="1"/>
</dbReference>
<dbReference type="RefSeq" id="WP_009582280.1">
    <property type="nucleotide sequence ID" value="NZ_AMZN01000074.1"/>
</dbReference>
<dbReference type="STRING" id="1237149.C900_05117"/>
<dbReference type="Proteomes" id="UP000011135">
    <property type="component" value="Unassembled WGS sequence"/>
</dbReference>
<dbReference type="EMBL" id="AMZN01000074">
    <property type="protein sequence ID" value="ELR69337.1"/>
    <property type="molecule type" value="Genomic_DNA"/>
</dbReference>
<reference evidence="3 4" key="1">
    <citation type="submission" date="2012-12" db="EMBL/GenBank/DDBJ databases">
        <title>Genome assembly of Fulvivirga imtechensis AK7.</title>
        <authorList>
            <person name="Nupur N."/>
            <person name="Khatri I."/>
            <person name="Kumar R."/>
            <person name="Subramanian S."/>
            <person name="Pinnaka A."/>
        </authorList>
    </citation>
    <scope>NUCLEOTIDE SEQUENCE [LARGE SCALE GENOMIC DNA]</scope>
    <source>
        <strain evidence="3 4">AK7</strain>
    </source>
</reference>
<feature type="domain" description="Anthranilate synthase component I N-terminal" evidence="2">
    <location>
        <begin position="80"/>
        <end position="120"/>
    </location>
</feature>
<evidence type="ECO:0000259" key="2">
    <source>
        <dbReference type="Pfam" id="PF04715"/>
    </source>
</evidence>
<dbReference type="InterPro" id="IPR005801">
    <property type="entry name" value="ADC_synthase"/>
</dbReference>
<dbReference type="InterPro" id="IPR006805">
    <property type="entry name" value="Anth_synth_I_N"/>
</dbReference>
<evidence type="ECO:0000313" key="3">
    <source>
        <dbReference type="EMBL" id="ELR69337.1"/>
    </source>
</evidence>
<dbReference type="InterPro" id="IPR019999">
    <property type="entry name" value="Anth_synth_I-like"/>
</dbReference>
<name>L8JPP3_9BACT</name>
<gene>
    <name evidence="3" type="ORF">C900_05117</name>
</gene>
<dbReference type="GO" id="GO:0008153">
    <property type="term" value="P:4-aminobenzoate biosynthetic process"/>
    <property type="evidence" value="ECO:0007669"/>
    <property type="project" value="TreeGrafter"/>
</dbReference>
<organism evidence="3 4">
    <name type="scientific">Fulvivirga imtechensis AK7</name>
    <dbReference type="NCBI Taxonomy" id="1237149"/>
    <lineage>
        <taxon>Bacteria</taxon>
        <taxon>Pseudomonadati</taxon>
        <taxon>Bacteroidota</taxon>
        <taxon>Cytophagia</taxon>
        <taxon>Cytophagales</taxon>
        <taxon>Fulvivirgaceae</taxon>
        <taxon>Fulvivirga</taxon>
    </lineage>
</organism>
<dbReference type="InterPro" id="IPR015890">
    <property type="entry name" value="Chorismate_C"/>
</dbReference>
<dbReference type="Pfam" id="PF00425">
    <property type="entry name" value="Chorismate_bind"/>
    <property type="match status" value="1"/>
</dbReference>
<dbReference type="OrthoDB" id="9803598at2"/>
<dbReference type="Gene3D" id="3.60.120.10">
    <property type="entry name" value="Anthranilate synthase"/>
    <property type="match status" value="1"/>
</dbReference>
<evidence type="ECO:0000313" key="4">
    <source>
        <dbReference type="Proteomes" id="UP000011135"/>
    </source>
</evidence>
<dbReference type="PATRIC" id="fig|1237149.3.peg.4584"/>
<protein>
    <submittedName>
        <fullName evidence="3">Para-aminobenzoate synthase, aminase component</fullName>
    </submittedName>
</protein>
<dbReference type="GO" id="GO:0046820">
    <property type="term" value="F:4-amino-4-deoxychorismate synthase activity"/>
    <property type="evidence" value="ECO:0007669"/>
    <property type="project" value="TreeGrafter"/>
</dbReference>
<dbReference type="PANTHER" id="PTHR11236">
    <property type="entry name" value="AMINOBENZOATE/ANTHRANILATE SYNTHASE"/>
    <property type="match status" value="1"/>
</dbReference>
<dbReference type="SUPFAM" id="SSF56322">
    <property type="entry name" value="ADC synthase"/>
    <property type="match status" value="1"/>
</dbReference>
<feature type="domain" description="Chorismate-utilising enzyme C-terminal" evidence="1">
    <location>
        <begin position="165"/>
        <end position="421"/>
    </location>
</feature>
<dbReference type="GO" id="GO:0000162">
    <property type="term" value="P:L-tryptophan biosynthetic process"/>
    <property type="evidence" value="ECO:0007669"/>
    <property type="project" value="TreeGrafter"/>
</dbReference>